<dbReference type="EMBL" id="MU128960">
    <property type="protein sequence ID" value="KAF9514447.1"/>
    <property type="molecule type" value="Genomic_DNA"/>
</dbReference>
<keyword evidence="3" id="KW-1185">Reference proteome</keyword>
<name>A0A9P6DUN9_9AGAM</name>
<proteinExistence type="predicted"/>
<comment type="caution">
    <text evidence="2">The sequence shown here is derived from an EMBL/GenBank/DDBJ whole genome shotgun (WGS) entry which is preliminary data.</text>
</comment>
<feature type="non-terminal residue" evidence="2">
    <location>
        <position position="76"/>
    </location>
</feature>
<gene>
    <name evidence="2" type="ORF">BS47DRAFT_1343009</name>
</gene>
<evidence type="ECO:0000313" key="3">
    <source>
        <dbReference type="Proteomes" id="UP000886523"/>
    </source>
</evidence>
<dbReference type="Proteomes" id="UP000886523">
    <property type="component" value="Unassembled WGS sequence"/>
</dbReference>
<reference evidence="2" key="1">
    <citation type="journal article" date="2020" name="Nat. Commun.">
        <title>Large-scale genome sequencing of mycorrhizal fungi provides insights into the early evolution of symbiotic traits.</title>
        <authorList>
            <person name="Miyauchi S."/>
            <person name="Kiss E."/>
            <person name="Kuo A."/>
            <person name="Drula E."/>
            <person name="Kohler A."/>
            <person name="Sanchez-Garcia M."/>
            <person name="Morin E."/>
            <person name="Andreopoulos B."/>
            <person name="Barry K.W."/>
            <person name="Bonito G."/>
            <person name="Buee M."/>
            <person name="Carver A."/>
            <person name="Chen C."/>
            <person name="Cichocki N."/>
            <person name="Clum A."/>
            <person name="Culley D."/>
            <person name="Crous P.W."/>
            <person name="Fauchery L."/>
            <person name="Girlanda M."/>
            <person name="Hayes R.D."/>
            <person name="Keri Z."/>
            <person name="LaButti K."/>
            <person name="Lipzen A."/>
            <person name="Lombard V."/>
            <person name="Magnuson J."/>
            <person name="Maillard F."/>
            <person name="Murat C."/>
            <person name="Nolan M."/>
            <person name="Ohm R.A."/>
            <person name="Pangilinan J."/>
            <person name="Pereira M.F."/>
            <person name="Perotto S."/>
            <person name="Peter M."/>
            <person name="Pfister S."/>
            <person name="Riley R."/>
            <person name="Sitrit Y."/>
            <person name="Stielow J.B."/>
            <person name="Szollosi G."/>
            <person name="Zifcakova L."/>
            <person name="Stursova M."/>
            <person name="Spatafora J.W."/>
            <person name="Tedersoo L."/>
            <person name="Vaario L.M."/>
            <person name="Yamada A."/>
            <person name="Yan M."/>
            <person name="Wang P."/>
            <person name="Xu J."/>
            <person name="Bruns T."/>
            <person name="Baldrian P."/>
            <person name="Vilgalys R."/>
            <person name="Dunand C."/>
            <person name="Henrissat B."/>
            <person name="Grigoriev I.V."/>
            <person name="Hibbett D."/>
            <person name="Nagy L.G."/>
            <person name="Martin F.M."/>
        </authorList>
    </citation>
    <scope>NUCLEOTIDE SEQUENCE</scope>
    <source>
        <strain evidence="2">UP504</strain>
    </source>
</reference>
<feature type="domain" description="Ribosomal protein mS38 C-terminal" evidence="1">
    <location>
        <begin position="49"/>
        <end position="65"/>
    </location>
</feature>
<sequence length="76" mass="8818">MGVEDPEADADTARLLARAMVVQRVQSSREWATVLSNLGLESEEMIVEMDSVKRKRRKKITKHKWVILIVYFMTLL</sequence>
<dbReference type="InterPro" id="IPR013177">
    <property type="entry name" value="Ribosomal_mS38_C"/>
</dbReference>
<accession>A0A9P6DUN9</accession>
<evidence type="ECO:0000259" key="1">
    <source>
        <dbReference type="Pfam" id="PF08213"/>
    </source>
</evidence>
<dbReference type="Pfam" id="PF08213">
    <property type="entry name" value="COX24_C"/>
    <property type="match status" value="1"/>
</dbReference>
<protein>
    <recommendedName>
        <fullName evidence="1">Ribosomal protein mS38 C-terminal domain-containing protein</fullName>
    </recommendedName>
</protein>
<organism evidence="2 3">
    <name type="scientific">Hydnum rufescens UP504</name>
    <dbReference type="NCBI Taxonomy" id="1448309"/>
    <lineage>
        <taxon>Eukaryota</taxon>
        <taxon>Fungi</taxon>
        <taxon>Dikarya</taxon>
        <taxon>Basidiomycota</taxon>
        <taxon>Agaricomycotina</taxon>
        <taxon>Agaricomycetes</taxon>
        <taxon>Cantharellales</taxon>
        <taxon>Hydnaceae</taxon>
        <taxon>Hydnum</taxon>
    </lineage>
</organism>
<dbReference type="AlphaFoldDB" id="A0A9P6DUN9"/>
<evidence type="ECO:0000313" key="2">
    <source>
        <dbReference type="EMBL" id="KAF9514447.1"/>
    </source>
</evidence>